<sequence length="398" mass="45750">MLKKSLLVATIVIMLFPDPFAPSIQAAQTGSATYRVTYKMPTVNTMEEAEVIHTILKESLQIKNPYLVTTVEKNRIDALEIVADLYGSDAPRGFMMDEFYVSRNGYLLALYNQIGVLDPVYPQGYDPVAIKQKIAQLRTSSGWEEYSELRKKRGQTELDSRIKALVKAGFVKPEELNSQRLTKQFVAETLYRIYKNVRPYKGSVAPKDSQSEAVRWAIEVGLPEFHVDAKGNIYPENQPYYASVLDYVHLFLPSKLNGTGREYFQFEVQQDLLLNAVDNHSENFLYVNNKLLSSIPNSFLLRDIPEVKKAMTQFSAALAPQLIGMIEQTRREVLKPRVWDWRKDVIRHPSFTKLVQGYRKTKGQKELMQVYQAVKARYNLFERQDSLQVMKSVLDNIK</sequence>
<proteinExistence type="predicted"/>
<evidence type="ECO:0008006" key="4">
    <source>
        <dbReference type="Google" id="ProtNLM"/>
    </source>
</evidence>
<gene>
    <name evidence="2" type="ORF">O0554_22080</name>
</gene>
<evidence type="ECO:0000313" key="2">
    <source>
        <dbReference type="EMBL" id="MCZ0809554.1"/>
    </source>
</evidence>
<dbReference type="EMBL" id="JAPTNE010000038">
    <property type="protein sequence ID" value="MCZ0809554.1"/>
    <property type="molecule type" value="Genomic_DNA"/>
</dbReference>
<protein>
    <recommendedName>
        <fullName evidence="4">S-layer homology domain-containing protein</fullName>
    </recommendedName>
</protein>
<dbReference type="AlphaFoldDB" id="A0AAP3DJD4"/>
<reference evidence="2" key="1">
    <citation type="submission" date="2022-09" db="EMBL/GenBank/DDBJ databases">
        <title>Genome analysis and characterization of larvicidal activity of Brevibacillus strains.</title>
        <authorList>
            <person name="Patrusheva E.V."/>
            <person name="Izotova A.O."/>
            <person name="Toshchakov S.V."/>
            <person name="Sineoky S.P."/>
        </authorList>
    </citation>
    <scope>NUCLEOTIDE SEQUENCE</scope>
    <source>
        <strain evidence="2">VKPM_B-13247</strain>
    </source>
</reference>
<comment type="caution">
    <text evidence="2">The sequence shown here is derived from an EMBL/GenBank/DDBJ whole genome shotgun (WGS) entry which is preliminary data.</text>
</comment>
<keyword evidence="1" id="KW-0732">Signal</keyword>
<dbReference type="RefSeq" id="WP_258434567.1">
    <property type="nucleotide sequence ID" value="NZ_JANSGW010000038.1"/>
</dbReference>
<organism evidence="2 3">
    <name type="scientific">Brevibacillus laterosporus</name>
    <name type="common">Bacillus laterosporus</name>
    <dbReference type="NCBI Taxonomy" id="1465"/>
    <lineage>
        <taxon>Bacteria</taxon>
        <taxon>Bacillati</taxon>
        <taxon>Bacillota</taxon>
        <taxon>Bacilli</taxon>
        <taxon>Bacillales</taxon>
        <taxon>Paenibacillaceae</taxon>
        <taxon>Brevibacillus</taxon>
    </lineage>
</organism>
<accession>A0AAP3DJD4</accession>
<feature type="signal peptide" evidence="1">
    <location>
        <begin position="1"/>
        <end position="21"/>
    </location>
</feature>
<name>A0AAP3DJD4_BRELA</name>
<dbReference type="Proteomes" id="UP001077662">
    <property type="component" value="Unassembled WGS sequence"/>
</dbReference>
<feature type="chain" id="PRO_5042834039" description="S-layer homology domain-containing protein" evidence="1">
    <location>
        <begin position="22"/>
        <end position="398"/>
    </location>
</feature>
<evidence type="ECO:0000313" key="3">
    <source>
        <dbReference type="Proteomes" id="UP001077662"/>
    </source>
</evidence>
<evidence type="ECO:0000256" key="1">
    <source>
        <dbReference type="SAM" id="SignalP"/>
    </source>
</evidence>